<organism evidence="1 2">
    <name type="scientific">Nocardioides lianchengensis</name>
    <dbReference type="NCBI Taxonomy" id="1045774"/>
    <lineage>
        <taxon>Bacteria</taxon>
        <taxon>Bacillati</taxon>
        <taxon>Actinomycetota</taxon>
        <taxon>Actinomycetes</taxon>
        <taxon>Propionibacteriales</taxon>
        <taxon>Nocardioidaceae</taxon>
        <taxon>Nocardioides</taxon>
    </lineage>
</organism>
<dbReference type="Proteomes" id="UP000199034">
    <property type="component" value="Unassembled WGS sequence"/>
</dbReference>
<dbReference type="STRING" id="1045774.SAMN05421872_11119"/>
<sequence>MLTGSPSAPLDDAARADLDALATCGRPALEVRARIVLAAAGGAGDATVAGTLGVSRPTVTTWRRRYDEGGIDALRDRPRAGRRRHLDERAIVTATLEPPPRMLRATHWSARLLAGQLGVGHSTVARAWASYGVRPHGSETYRFATSPELVAHVADVIGVAVTPDARILALRVHPTGRQGRHVQREAARATGMGPIGMYVALRAALDDPAAHAAQPSPDLGRFLQVVERAHLTAEQRGPTLALVVDDPAVLERPDLAPWVAAHPRVARHHASGADAWLDLVEVCLTIVEHPATQRGADGCVPELDELLRGVSQDGAGLTAPFVWTSRIRPLRR</sequence>
<accession>A0A1G6XQP3</accession>
<evidence type="ECO:0000313" key="2">
    <source>
        <dbReference type="Proteomes" id="UP000199034"/>
    </source>
</evidence>
<dbReference type="GO" id="GO:0003677">
    <property type="term" value="F:DNA binding"/>
    <property type="evidence" value="ECO:0007669"/>
    <property type="project" value="UniProtKB-KW"/>
</dbReference>
<dbReference type="EMBL" id="FMZM01000011">
    <property type="protein sequence ID" value="SDD79745.1"/>
    <property type="molecule type" value="Genomic_DNA"/>
</dbReference>
<gene>
    <name evidence="1" type="ORF">SAMN05421872_11119</name>
</gene>
<evidence type="ECO:0000313" key="1">
    <source>
        <dbReference type="EMBL" id="SDD79745.1"/>
    </source>
</evidence>
<reference evidence="1 2" key="1">
    <citation type="submission" date="2016-10" db="EMBL/GenBank/DDBJ databases">
        <authorList>
            <person name="de Groot N.N."/>
        </authorList>
    </citation>
    <scope>NUCLEOTIDE SEQUENCE [LARGE SCALE GENOMIC DNA]</scope>
    <source>
        <strain evidence="1 2">CGMCC 4.6858</strain>
    </source>
</reference>
<protein>
    <submittedName>
        <fullName evidence="1">Homeodomain-like domain-containing protein</fullName>
    </submittedName>
</protein>
<proteinExistence type="predicted"/>
<dbReference type="AlphaFoldDB" id="A0A1G6XQP3"/>
<name>A0A1G6XQP3_9ACTN</name>
<dbReference type="SUPFAM" id="SSF46689">
    <property type="entry name" value="Homeodomain-like"/>
    <property type="match status" value="1"/>
</dbReference>
<dbReference type="Pfam" id="PF13565">
    <property type="entry name" value="HTH_32"/>
    <property type="match status" value="1"/>
</dbReference>
<keyword evidence="2" id="KW-1185">Reference proteome</keyword>
<dbReference type="InterPro" id="IPR009057">
    <property type="entry name" value="Homeodomain-like_sf"/>
</dbReference>
<keyword evidence="1" id="KW-0371">Homeobox</keyword>
<dbReference type="RefSeq" id="WP_170867145.1">
    <property type="nucleotide sequence ID" value="NZ_FMZM01000011.1"/>
</dbReference>
<keyword evidence="1" id="KW-0238">DNA-binding</keyword>